<dbReference type="AlphaFoldDB" id="A0A8J5HRH3"/>
<dbReference type="SUPFAM" id="SSF56112">
    <property type="entry name" value="Protein kinase-like (PK-like)"/>
    <property type="match status" value="1"/>
</dbReference>
<dbReference type="Gene3D" id="3.20.180.10">
    <property type="entry name" value="PNP-oxidase-like"/>
    <property type="match status" value="1"/>
</dbReference>
<sequence>MFQRSIYGMEWFRNWNQSLIESPKPEIGRCNEVSSEDHNFKQQTIIPRDCRFTYEDIKTITNNFKRVIGKGGVGTVYYGCLRDGIEVAVHVYSNLTYFIGGFGTVAWVDVKEYETIKPDKIAAESGDQNLKELNAMFSKKLKDILSTKVEIDDAAFISVDSKGTDVRVRQGAQFSIRRISFEAEREIQSLDDAKAALVMIIKRHRKSKSSTE</sequence>
<dbReference type="SUPFAM" id="SSF50475">
    <property type="entry name" value="FMN-binding split barrel"/>
    <property type="match status" value="1"/>
</dbReference>
<name>A0A8J5HRH3_ZINOF</name>
<reference evidence="1 2" key="1">
    <citation type="submission" date="2020-08" db="EMBL/GenBank/DDBJ databases">
        <title>Plant Genome Project.</title>
        <authorList>
            <person name="Zhang R.-G."/>
        </authorList>
    </citation>
    <scope>NUCLEOTIDE SEQUENCE [LARGE SCALE GENOMIC DNA]</scope>
    <source>
        <tissue evidence="1">Rhizome</tissue>
    </source>
</reference>
<comment type="caution">
    <text evidence="1">The sequence shown here is derived from an EMBL/GenBank/DDBJ whole genome shotgun (WGS) entry which is preliminary data.</text>
</comment>
<evidence type="ECO:0000313" key="2">
    <source>
        <dbReference type="Proteomes" id="UP000734854"/>
    </source>
</evidence>
<dbReference type="EMBL" id="JACMSC010000005">
    <property type="protein sequence ID" value="KAG6520131.1"/>
    <property type="molecule type" value="Genomic_DNA"/>
</dbReference>
<dbReference type="InterPro" id="IPR037119">
    <property type="entry name" value="Haem_oxidase_HugZ-like_sf"/>
</dbReference>
<accession>A0A8J5HRH3</accession>
<dbReference type="Proteomes" id="UP000734854">
    <property type="component" value="Unassembled WGS sequence"/>
</dbReference>
<dbReference type="PANTHER" id="PTHR13343">
    <property type="entry name" value="CREG1 PROTEIN"/>
    <property type="match status" value="1"/>
</dbReference>
<dbReference type="InterPro" id="IPR011009">
    <property type="entry name" value="Kinase-like_dom_sf"/>
</dbReference>
<evidence type="ECO:0000313" key="1">
    <source>
        <dbReference type="EMBL" id="KAG6520131.1"/>
    </source>
</evidence>
<organism evidence="1 2">
    <name type="scientific">Zingiber officinale</name>
    <name type="common">Ginger</name>
    <name type="synonym">Amomum zingiber</name>
    <dbReference type="NCBI Taxonomy" id="94328"/>
    <lineage>
        <taxon>Eukaryota</taxon>
        <taxon>Viridiplantae</taxon>
        <taxon>Streptophyta</taxon>
        <taxon>Embryophyta</taxon>
        <taxon>Tracheophyta</taxon>
        <taxon>Spermatophyta</taxon>
        <taxon>Magnoliopsida</taxon>
        <taxon>Liliopsida</taxon>
        <taxon>Zingiberales</taxon>
        <taxon>Zingiberaceae</taxon>
        <taxon>Zingiber</taxon>
    </lineage>
</organism>
<dbReference type="PANTHER" id="PTHR13343:SF29">
    <property type="entry name" value="PYRIDOXAMINE 5'-PHOSPHATE OXIDASE FAMILY PROTEIN"/>
    <property type="match status" value="1"/>
</dbReference>
<gene>
    <name evidence="1" type="ORF">ZIOFF_017163</name>
</gene>
<proteinExistence type="predicted"/>
<protein>
    <submittedName>
        <fullName evidence="1">Uncharacterized protein</fullName>
    </submittedName>
</protein>
<dbReference type="Gene3D" id="3.30.200.20">
    <property type="entry name" value="Phosphorylase Kinase, domain 1"/>
    <property type="match status" value="1"/>
</dbReference>
<keyword evidence="2" id="KW-1185">Reference proteome</keyword>